<feature type="compositionally biased region" description="Basic residues" evidence="9">
    <location>
        <begin position="420"/>
        <end position="433"/>
    </location>
</feature>
<keyword evidence="2 7" id="KW-0547">Nucleotide-binding</keyword>
<dbReference type="PROSITE" id="PS00039">
    <property type="entry name" value="DEAD_ATP_HELICASE"/>
    <property type="match status" value="1"/>
</dbReference>
<evidence type="ECO:0000256" key="8">
    <source>
        <dbReference type="PROSITE-ProRule" id="PRU00552"/>
    </source>
</evidence>
<dbReference type="NCBIfam" id="NF003419">
    <property type="entry name" value="PRK04837.1"/>
    <property type="match status" value="1"/>
</dbReference>
<keyword evidence="14" id="KW-1185">Reference proteome</keyword>
<dbReference type="GO" id="GO:0003724">
    <property type="term" value="F:RNA helicase activity"/>
    <property type="evidence" value="ECO:0007669"/>
    <property type="project" value="UniProtKB-UniRule"/>
</dbReference>
<comment type="catalytic activity">
    <reaction evidence="7">
        <text>ATP + H2O = ADP + phosphate + H(+)</text>
        <dbReference type="Rhea" id="RHEA:13065"/>
        <dbReference type="ChEBI" id="CHEBI:15377"/>
        <dbReference type="ChEBI" id="CHEBI:15378"/>
        <dbReference type="ChEBI" id="CHEBI:30616"/>
        <dbReference type="ChEBI" id="CHEBI:43474"/>
        <dbReference type="ChEBI" id="CHEBI:456216"/>
        <dbReference type="EC" id="3.6.4.13"/>
    </reaction>
</comment>
<dbReference type="EC" id="3.6.4.13" evidence="7"/>
<evidence type="ECO:0000259" key="12">
    <source>
        <dbReference type="PROSITE" id="PS51195"/>
    </source>
</evidence>
<dbReference type="PANTHER" id="PTHR47959:SF10">
    <property type="entry name" value="ATP-DEPENDENT RNA HELICASE RHLB"/>
    <property type="match status" value="1"/>
</dbReference>
<evidence type="ECO:0000313" key="13">
    <source>
        <dbReference type="EMBL" id="MZI94209.1"/>
    </source>
</evidence>
<dbReference type="GO" id="GO:0006401">
    <property type="term" value="P:RNA catabolic process"/>
    <property type="evidence" value="ECO:0007669"/>
    <property type="project" value="UniProtKB-UniRule"/>
</dbReference>
<comment type="subunit">
    <text evidence="7">Component of the RNA degradosome, which is a multiprotein complex involved in RNA processing and mRNA degradation.</text>
</comment>
<comment type="caution">
    <text evidence="13">The sequence shown here is derived from an EMBL/GenBank/DDBJ whole genome shotgun (WGS) entry which is preliminary data.</text>
</comment>
<dbReference type="InterPro" id="IPR000629">
    <property type="entry name" value="RNA-helicase_DEAD-box_CS"/>
</dbReference>
<dbReference type="InterPro" id="IPR014001">
    <property type="entry name" value="Helicase_ATP-bd"/>
</dbReference>
<comment type="function">
    <text evidence="7">DEAD-box RNA helicase involved in RNA degradation. Has RNA-dependent ATPase activity and unwinds double-stranded RNA.</text>
</comment>
<dbReference type="Pfam" id="PF00271">
    <property type="entry name" value="Helicase_C"/>
    <property type="match status" value="1"/>
</dbReference>
<dbReference type="EMBL" id="WEKT01000025">
    <property type="protein sequence ID" value="MZI94209.1"/>
    <property type="molecule type" value="Genomic_DNA"/>
</dbReference>
<evidence type="ECO:0000256" key="9">
    <source>
        <dbReference type="SAM" id="MobiDB-lite"/>
    </source>
</evidence>
<dbReference type="PANTHER" id="PTHR47959">
    <property type="entry name" value="ATP-DEPENDENT RNA HELICASE RHLE-RELATED"/>
    <property type="match status" value="1"/>
</dbReference>
<evidence type="ECO:0000256" key="5">
    <source>
        <dbReference type="ARBA" id="ARBA00022840"/>
    </source>
</evidence>
<keyword evidence="4 7" id="KW-0347">Helicase</keyword>
<dbReference type="AlphaFoldDB" id="A0A7X4RVJ2"/>
<dbReference type="GO" id="GO:0003723">
    <property type="term" value="F:RNA binding"/>
    <property type="evidence" value="ECO:0007669"/>
    <property type="project" value="UniProtKB-UniRule"/>
</dbReference>
<dbReference type="PROSITE" id="PS51194">
    <property type="entry name" value="HELICASE_CTER"/>
    <property type="match status" value="1"/>
</dbReference>
<evidence type="ECO:0000256" key="2">
    <source>
        <dbReference type="ARBA" id="ARBA00022741"/>
    </source>
</evidence>
<dbReference type="GO" id="GO:0016787">
    <property type="term" value="F:hydrolase activity"/>
    <property type="evidence" value="ECO:0007669"/>
    <property type="project" value="UniProtKB-KW"/>
</dbReference>
<evidence type="ECO:0000259" key="10">
    <source>
        <dbReference type="PROSITE" id="PS51192"/>
    </source>
</evidence>
<evidence type="ECO:0000256" key="7">
    <source>
        <dbReference type="HAMAP-Rule" id="MF_00661"/>
    </source>
</evidence>
<dbReference type="HAMAP" id="MF_00661">
    <property type="entry name" value="DEAD_helicase_RhlB"/>
    <property type="match status" value="1"/>
</dbReference>
<dbReference type="InterPro" id="IPR044742">
    <property type="entry name" value="DEAD/DEAH_RhlB"/>
</dbReference>
<dbReference type="Proteomes" id="UP000462621">
    <property type="component" value="Unassembled WGS sequence"/>
</dbReference>
<dbReference type="SMART" id="SM00490">
    <property type="entry name" value="HELICc"/>
    <property type="match status" value="1"/>
</dbReference>
<name>A0A7X4RVJ2_9VIBR</name>
<protein>
    <recommendedName>
        <fullName evidence="7">ATP-dependent RNA helicase RhlB</fullName>
        <ecNumber evidence="7">3.6.4.13</ecNumber>
    </recommendedName>
</protein>
<evidence type="ECO:0000256" key="6">
    <source>
        <dbReference type="ARBA" id="ARBA00022884"/>
    </source>
</evidence>
<comment type="subcellular location">
    <subcellularLocation>
        <location evidence="7">Cytoplasm</location>
    </subcellularLocation>
</comment>
<sequence length="433" mass="49129">MKKTHITEHKFADFGLEPQVIDGLEKKGFEYCTPIQAMAMPVLLAGRDIAGQAQTGTGKTLAFLTATFNHLLTTPAHERRKQNQPRAIIMAPTRELAIQIYHDAECLVESTGLKAALAYGGESYDKQLEQINAGVDILIGTTGRIKDFIHQKAFNLNDIQAVVLDEADRMFDLGFIKDIRFLFRRMPEPKDRLNMLFSATLSYRVQELAFEHMNSPEHVVVEPERKTGARIKEELFYPSNDDKMALLQTLIEEEWPDRAIIFANTKHQCEKIWGHLAADKHRVGLLTGDVPQKKRERILEQFTKGELDILVATDVAARGLHIPQVTHVFNYDLPDDCEDYVHRIGRTGRAGASGFSISFACEEYAINLPPIEEYIEHSIPVSEYDPTALLTDLPKPITLRRNNQRRTNTGGSRSGNKRNNNQRRSRPRQKKDS</sequence>
<organism evidence="13 14">
    <name type="scientific">Vibrio eleionomae</name>
    <dbReference type="NCBI Taxonomy" id="2653505"/>
    <lineage>
        <taxon>Bacteria</taxon>
        <taxon>Pseudomonadati</taxon>
        <taxon>Pseudomonadota</taxon>
        <taxon>Gammaproteobacteria</taxon>
        <taxon>Vibrionales</taxon>
        <taxon>Vibrionaceae</taxon>
        <taxon>Vibrio</taxon>
    </lineage>
</organism>
<feature type="region of interest" description="Disordered" evidence="9">
    <location>
        <begin position="392"/>
        <end position="433"/>
    </location>
</feature>
<feature type="domain" description="Helicase C-terminal" evidence="11">
    <location>
        <begin position="245"/>
        <end position="390"/>
    </location>
</feature>
<dbReference type="InterPro" id="IPR023554">
    <property type="entry name" value="RNA_helicase_ATP-dep_RhlB"/>
</dbReference>
<dbReference type="CDD" id="cd18787">
    <property type="entry name" value="SF2_C_DEAD"/>
    <property type="match status" value="1"/>
</dbReference>
<dbReference type="PROSITE" id="PS51195">
    <property type="entry name" value="Q_MOTIF"/>
    <property type="match status" value="1"/>
</dbReference>
<dbReference type="InterPro" id="IPR050079">
    <property type="entry name" value="DEAD_box_RNA_helicase"/>
</dbReference>
<proteinExistence type="inferred from homology"/>
<evidence type="ECO:0000256" key="4">
    <source>
        <dbReference type="ARBA" id="ARBA00022806"/>
    </source>
</evidence>
<reference evidence="13 14" key="1">
    <citation type="submission" date="2019-10" db="EMBL/GenBank/DDBJ databases">
        <title>Vibrio sp. nov. isolated from a shrimp pond.</title>
        <authorList>
            <person name="Gomez-Gil B."/>
            <person name="Enciso-Ibarra J."/>
            <person name="Enciso-Ibarra K."/>
            <person name="Bolan-Mejia C."/>
        </authorList>
    </citation>
    <scope>NUCLEOTIDE SEQUENCE [LARGE SCALE GENOMIC DNA]</scope>
    <source>
        <strain evidence="13 14">CAIM 722</strain>
    </source>
</reference>
<dbReference type="InterPro" id="IPR001650">
    <property type="entry name" value="Helicase_C-like"/>
</dbReference>
<keyword evidence="6 7" id="KW-0694">RNA-binding</keyword>
<dbReference type="SMART" id="SM00487">
    <property type="entry name" value="DEXDc"/>
    <property type="match status" value="1"/>
</dbReference>
<dbReference type="GO" id="GO:0005524">
    <property type="term" value="F:ATP binding"/>
    <property type="evidence" value="ECO:0007669"/>
    <property type="project" value="UniProtKB-UniRule"/>
</dbReference>
<dbReference type="PROSITE" id="PS51192">
    <property type="entry name" value="HELICASE_ATP_BIND_1"/>
    <property type="match status" value="1"/>
</dbReference>
<gene>
    <name evidence="7 13" type="primary">rhlB</name>
    <name evidence="13" type="ORF">F9817_13500</name>
</gene>
<keyword evidence="5 7" id="KW-0067">ATP-binding</keyword>
<dbReference type="InterPro" id="IPR014014">
    <property type="entry name" value="RNA_helicase_DEAD_Q_motif"/>
</dbReference>
<dbReference type="InterPro" id="IPR011545">
    <property type="entry name" value="DEAD/DEAH_box_helicase_dom"/>
</dbReference>
<dbReference type="InterPro" id="IPR027417">
    <property type="entry name" value="P-loop_NTPase"/>
</dbReference>
<dbReference type="Gene3D" id="3.40.50.300">
    <property type="entry name" value="P-loop containing nucleotide triphosphate hydrolases"/>
    <property type="match status" value="2"/>
</dbReference>
<comment type="similarity">
    <text evidence="7">Belongs to the DEAD box helicase family. RhlB subfamily.</text>
</comment>
<dbReference type="GO" id="GO:0005829">
    <property type="term" value="C:cytosol"/>
    <property type="evidence" value="ECO:0007669"/>
    <property type="project" value="TreeGrafter"/>
</dbReference>
<dbReference type="SUPFAM" id="SSF52540">
    <property type="entry name" value="P-loop containing nucleoside triphosphate hydrolases"/>
    <property type="match status" value="1"/>
</dbReference>
<feature type="compositionally biased region" description="Low complexity" evidence="9">
    <location>
        <begin position="399"/>
        <end position="411"/>
    </location>
</feature>
<feature type="domain" description="Helicase ATP-binding" evidence="10">
    <location>
        <begin position="40"/>
        <end position="219"/>
    </location>
</feature>
<evidence type="ECO:0000256" key="3">
    <source>
        <dbReference type="ARBA" id="ARBA00022801"/>
    </source>
</evidence>
<dbReference type="Pfam" id="PF00270">
    <property type="entry name" value="DEAD"/>
    <property type="match status" value="1"/>
</dbReference>
<evidence type="ECO:0000313" key="14">
    <source>
        <dbReference type="Proteomes" id="UP000462621"/>
    </source>
</evidence>
<accession>A0A7X4RVJ2</accession>
<evidence type="ECO:0000259" key="11">
    <source>
        <dbReference type="PROSITE" id="PS51194"/>
    </source>
</evidence>
<dbReference type="RefSeq" id="WP_161156401.1">
    <property type="nucleotide sequence ID" value="NZ_WEKT01000025.1"/>
</dbReference>
<feature type="short sequence motif" description="Q motif" evidence="8">
    <location>
        <begin position="9"/>
        <end position="37"/>
    </location>
</feature>
<feature type="domain" description="DEAD-box RNA helicase Q" evidence="12">
    <location>
        <begin position="9"/>
        <end position="37"/>
    </location>
</feature>
<dbReference type="FunFam" id="3.40.50.300:FF:000312">
    <property type="entry name" value="ATP-dependent RNA helicase RhlB"/>
    <property type="match status" value="1"/>
</dbReference>
<dbReference type="CDD" id="cd00268">
    <property type="entry name" value="DEADc"/>
    <property type="match status" value="1"/>
</dbReference>
<keyword evidence="1 7" id="KW-0963">Cytoplasm</keyword>
<keyword evidence="3 7" id="KW-0378">Hydrolase</keyword>
<evidence type="ECO:0000256" key="1">
    <source>
        <dbReference type="ARBA" id="ARBA00022490"/>
    </source>
</evidence>